<keyword evidence="2" id="KW-1133">Transmembrane helix</keyword>
<feature type="region of interest" description="Disordered" evidence="1">
    <location>
        <begin position="1"/>
        <end position="32"/>
    </location>
</feature>
<dbReference type="InterPro" id="IPR050327">
    <property type="entry name" value="Proton-linked_MCT"/>
</dbReference>
<feature type="transmembrane region" description="Helical" evidence="2">
    <location>
        <begin position="695"/>
        <end position="717"/>
    </location>
</feature>
<keyword evidence="2" id="KW-0812">Transmembrane</keyword>
<feature type="compositionally biased region" description="Acidic residues" evidence="1">
    <location>
        <begin position="799"/>
        <end position="813"/>
    </location>
</feature>
<dbReference type="InterPro" id="IPR036259">
    <property type="entry name" value="MFS_trans_sf"/>
</dbReference>
<keyword evidence="4" id="KW-1185">Reference proteome</keyword>
<comment type="caution">
    <text evidence="3">The sequence shown here is derived from an EMBL/GenBank/DDBJ whole genome shotgun (WGS) entry which is preliminary data.</text>
</comment>
<dbReference type="Proteomes" id="UP000823941">
    <property type="component" value="Chromosome 23"/>
</dbReference>
<evidence type="ECO:0000256" key="1">
    <source>
        <dbReference type="SAM" id="MobiDB-lite"/>
    </source>
</evidence>
<dbReference type="InterPro" id="IPR011701">
    <property type="entry name" value="MFS"/>
</dbReference>
<feature type="transmembrane region" description="Helical" evidence="2">
    <location>
        <begin position="61"/>
        <end position="81"/>
    </location>
</feature>
<organism evidence="3 4">
    <name type="scientific">Plutella xylostella</name>
    <name type="common">Diamondback moth</name>
    <name type="synonym">Plutella maculipennis</name>
    <dbReference type="NCBI Taxonomy" id="51655"/>
    <lineage>
        <taxon>Eukaryota</taxon>
        <taxon>Metazoa</taxon>
        <taxon>Ecdysozoa</taxon>
        <taxon>Arthropoda</taxon>
        <taxon>Hexapoda</taxon>
        <taxon>Insecta</taxon>
        <taxon>Pterygota</taxon>
        <taxon>Neoptera</taxon>
        <taxon>Endopterygota</taxon>
        <taxon>Lepidoptera</taxon>
        <taxon>Glossata</taxon>
        <taxon>Ditrysia</taxon>
        <taxon>Yponomeutoidea</taxon>
        <taxon>Plutellidae</taxon>
        <taxon>Plutella</taxon>
    </lineage>
</organism>
<sequence length="857" mass="92450">MSKVSLNNVPSNPRISRLRTYSRTESETSCEEAARLTVEQQEEEDDGYDYHEIPPPPDGGYGWVVVFASFMCNLVVDGIAYTFGIFLPELVEYFGEGKGTVAWVGSLLSGVYLAAGPVVSALCNKYGCRAVCVAGSLVASLAFVLSTFSNSVTVMMLTYGLLGGIGFGMIYLPSVVAVGYYFETRRSLATGIAVCGSGVGTFSFAPLAAILLEYFGSWQNANLLLAGLILNCAVFGALMRPLVYPKTSGDKPLLQRMAEEKRMQMERGSIGGSYFVVQLPDGTMEKRLKVAPLNIDPGVHSSLNLEALARVPTATNVPALPTITEAHPPSQQKKNENGTAPPAQTATQMSRNVSSPAFTVTAPGLPKNGSVPFFDRQRKHSTSDRYKPSLAAIKATSKTSMNSVNRQGGDGDTESMMYTSKLSISARDAPRMVRPMSRKDIFYSGSVLHLPQYQSQKSLTNYRNSVVSLPRQRQDAEAPQGKRLLDNKDIFYSGSVLHLPQYQSQKSLTNYRNSVVSLPRQRQDAEAPQEYDLCPCLALPASFKSALASMLDVSLLKDPAFMMMGVSNVFGMAGLYVPFVYIVDAARLNGVEPSQASFLLSIIGITNTFGRIACGWVADFPWVDSLLLNNICLIIATQASFLLSIIGITNTFGCIACGWVADFPWVDSLLLNNICLIIATVSVALTPFCFSYTAYICVAIAFGLAISGYISLTSIILVDLLGLDKLTNAFGLLILFRGAAAMIGSPLAGAVYDATKNYDASFYMAAAFFLVATLTSFSAPLFRRKQEDIQPPVDILTPIDEDLEEGDDEDPDDTPITMGAHIASRPPAIVHTAASPSEPPSPSLNEGSEVAQKESVL</sequence>
<feature type="transmembrane region" description="Helical" evidence="2">
    <location>
        <begin position="189"/>
        <end position="211"/>
    </location>
</feature>
<feature type="compositionally biased region" description="Polar residues" evidence="1">
    <location>
        <begin position="342"/>
        <end position="351"/>
    </location>
</feature>
<feature type="transmembrane region" description="Helical" evidence="2">
    <location>
        <begin position="560"/>
        <end position="583"/>
    </location>
</feature>
<dbReference type="Pfam" id="PF07690">
    <property type="entry name" value="MFS_1"/>
    <property type="match status" value="1"/>
</dbReference>
<gene>
    <name evidence="3" type="ORF">JYU34_017186</name>
</gene>
<dbReference type="EMBL" id="JAHIBW010000023">
    <property type="protein sequence ID" value="KAG7298766.1"/>
    <property type="molecule type" value="Genomic_DNA"/>
</dbReference>
<protein>
    <submittedName>
        <fullName evidence="3">Uncharacterized protein</fullName>
    </submittedName>
</protein>
<feature type="transmembrane region" description="Helical" evidence="2">
    <location>
        <begin position="101"/>
        <end position="123"/>
    </location>
</feature>
<feature type="region of interest" description="Disordered" evidence="1">
    <location>
        <begin position="322"/>
        <end position="351"/>
    </location>
</feature>
<dbReference type="CDD" id="cd17352">
    <property type="entry name" value="MFS_MCT_SLC16"/>
    <property type="match status" value="1"/>
</dbReference>
<proteinExistence type="predicted"/>
<name>A0ABQ7Q0K0_PLUXY</name>
<dbReference type="Gene3D" id="1.20.1250.20">
    <property type="entry name" value="MFS general substrate transporter like domains"/>
    <property type="match status" value="2"/>
</dbReference>
<feature type="transmembrane region" description="Helical" evidence="2">
    <location>
        <begin position="626"/>
        <end position="649"/>
    </location>
</feature>
<feature type="transmembrane region" description="Helical" evidence="2">
    <location>
        <begin position="161"/>
        <end position="182"/>
    </location>
</feature>
<feature type="transmembrane region" description="Helical" evidence="2">
    <location>
        <begin position="595"/>
        <end position="614"/>
    </location>
</feature>
<feature type="compositionally biased region" description="Polar residues" evidence="1">
    <location>
        <begin position="1"/>
        <end position="23"/>
    </location>
</feature>
<evidence type="ECO:0000313" key="3">
    <source>
        <dbReference type="EMBL" id="KAG7298766.1"/>
    </source>
</evidence>
<feature type="compositionally biased region" description="Polar residues" evidence="1">
    <location>
        <begin position="396"/>
        <end position="406"/>
    </location>
</feature>
<keyword evidence="2" id="KW-0472">Membrane</keyword>
<feature type="transmembrane region" description="Helical" evidence="2">
    <location>
        <begin position="729"/>
        <end position="750"/>
    </location>
</feature>
<dbReference type="SUPFAM" id="SSF103473">
    <property type="entry name" value="MFS general substrate transporter"/>
    <property type="match status" value="2"/>
</dbReference>
<evidence type="ECO:0000313" key="4">
    <source>
        <dbReference type="Proteomes" id="UP000823941"/>
    </source>
</evidence>
<feature type="transmembrane region" description="Helical" evidence="2">
    <location>
        <begin position="130"/>
        <end position="149"/>
    </location>
</feature>
<reference evidence="3 4" key="1">
    <citation type="submission" date="2021-06" db="EMBL/GenBank/DDBJ databases">
        <title>A haploid diamondback moth (Plutella xylostella L.) genome assembly resolves 31 chromosomes and identifies a diamide resistance mutation.</title>
        <authorList>
            <person name="Ward C.M."/>
            <person name="Perry K.D."/>
            <person name="Baker G."/>
            <person name="Powis K."/>
            <person name="Heckel D.G."/>
            <person name="Baxter S.W."/>
        </authorList>
    </citation>
    <scope>NUCLEOTIDE SEQUENCE [LARGE SCALE GENOMIC DNA]</scope>
    <source>
        <strain evidence="3 4">LV</strain>
        <tissue evidence="3">Single pupa</tissue>
    </source>
</reference>
<dbReference type="PANTHER" id="PTHR11360:SF286">
    <property type="entry name" value="GH22266P"/>
    <property type="match status" value="1"/>
</dbReference>
<feature type="region of interest" description="Disordered" evidence="1">
    <location>
        <begin position="369"/>
        <end position="415"/>
    </location>
</feature>
<dbReference type="PANTHER" id="PTHR11360">
    <property type="entry name" value="MONOCARBOXYLATE TRANSPORTER"/>
    <property type="match status" value="1"/>
</dbReference>
<evidence type="ECO:0000256" key="2">
    <source>
        <dbReference type="SAM" id="Phobius"/>
    </source>
</evidence>
<accession>A0ABQ7Q0K0</accession>
<feature type="region of interest" description="Disordered" evidence="1">
    <location>
        <begin position="793"/>
        <end position="857"/>
    </location>
</feature>
<feature type="transmembrane region" description="Helical" evidence="2">
    <location>
        <begin position="669"/>
        <end position="688"/>
    </location>
</feature>
<feature type="transmembrane region" description="Helical" evidence="2">
    <location>
        <begin position="762"/>
        <end position="782"/>
    </location>
</feature>